<protein>
    <submittedName>
        <fullName evidence="8">Cysteine proteinase RD21A</fullName>
    </submittedName>
</protein>
<evidence type="ECO:0000256" key="1">
    <source>
        <dbReference type="ARBA" id="ARBA00008455"/>
    </source>
</evidence>
<gene>
    <name evidence="8" type="primary">LOC106760375</name>
</gene>
<evidence type="ECO:0000313" key="7">
    <source>
        <dbReference type="Proteomes" id="UP000087766"/>
    </source>
</evidence>
<dbReference type="RefSeq" id="XP_022635955.1">
    <property type="nucleotide sequence ID" value="XM_022780234.1"/>
</dbReference>
<dbReference type="Gene3D" id="3.90.70.10">
    <property type="entry name" value="Cysteine proteinases"/>
    <property type="match status" value="1"/>
</dbReference>
<dbReference type="PROSITE" id="PS00640">
    <property type="entry name" value="THIOL_PROTEASE_ASN"/>
    <property type="match status" value="1"/>
</dbReference>
<evidence type="ECO:0000256" key="2">
    <source>
        <dbReference type="ARBA" id="ARBA00022670"/>
    </source>
</evidence>
<dbReference type="InterPro" id="IPR038765">
    <property type="entry name" value="Papain-like_cys_pep_sf"/>
</dbReference>
<keyword evidence="2" id="KW-0645">Protease</keyword>
<evidence type="ECO:0000256" key="3">
    <source>
        <dbReference type="ARBA" id="ARBA00022801"/>
    </source>
</evidence>
<evidence type="ECO:0000313" key="8">
    <source>
        <dbReference type="RefSeq" id="XP_022635955.1"/>
    </source>
</evidence>
<reference evidence="8" key="2">
    <citation type="submission" date="2025-08" db="UniProtKB">
        <authorList>
            <consortium name="RefSeq"/>
        </authorList>
    </citation>
    <scope>IDENTIFICATION</scope>
    <source>
        <tissue evidence="8">Leaf</tissue>
    </source>
</reference>
<accession>A0A3Q0EW24</accession>
<dbReference type="SUPFAM" id="SSF54001">
    <property type="entry name" value="Cysteine proteinases"/>
    <property type="match status" value="1"/>
</dbReference>
<dbReference type="OrthoDB" id="10253408at2759"/>
<organism evidence="7 8">
    <name type="scientific">Vigna radiata var. radiata</name>
    <name type="common">Mung bean</name>
    <name type="synonym">Phaseolus aureus</name>
    <dbReference type="NCBI Taxonomy" id="3916"/>
    <lineage>
        <taxon>Eukaryota</taxon>
        <taxon>Viridiplantae</taxon>
        <taxon>Streptophyta</taxon>
        <taxon>Embryophyta</taxon>
        <taxon>Tracheophyta</taxon>
        <taxon>Spermatophyta</taxon>
        <taxon>Magnoliopsida</taxon>
        <taxon>eudicotyledons</taxon>
        <taxon>Gunneridae</taxon>
        <taxon>Pentapetalae</taxon>
        <taxon>rosids</taxon>
        <taxon>fabids</taxon>
        <taxon>Fabales</taxon>
        <taxon>Fabaceae</taxon>
        <taxon>Papilionoideae</taxon>
        <taxon>50 kb inversion clade</taxon>
        <taxon>NPAAA clade</taxon>
        <taxon>indigoferoid/millettioid clade</taxon>
        <taxon>Phaseoleae</taxon>
        <taxon>Vigna</taxon>
    </lineage>
</organism>
<dbReference type="AlphaFoldDB" id="A0A3Q0EW24"/>
<comment type="similarity">
    <text evidence="1">Belongs to the peptidase C1 family.</text>
</comment>
<sequence>MEQYQDEEERRVQRMTYTHFRRVHMSFVRSCWSFSAIGAVQGINKIVIGELISLSEQELVGCDTGYNMGCNGGLMDYAFEFIINNGDIDSEEDYPYRAVDGICDQYRKNVKVVSIDSYKDVNSYDESALKKAVANQPVSVAIERGGREFQLCSSGVFSRRCGTTLDHGVVVVEYGTENDHDYWIMRNSWGADWGEEGYIRIERNLGNSRSGKCGIAIEPSYPVKSTSTKIIFYDVQKRTMYKSLVSLACSCVFRIMSISTDEFYGLRIRGKDVCVGYCGIWMMHQPGEDVLLVCNIEASR</sequence>
<evidence type="ECO:0000256" key="5">
    <source>
        <dbReference type="ARBA" id="ARBA00023157"/>
    </source>
</evidence>
<dbReference type="InterPro" id="IPR013128">
    <property type="entry name" value="Peptidase_C1A"/>
</dbReference>
<evidence type="ECO:0000259" key="6">
    <source>
        <dbReference type="SMART" id="SM00645"/>
    </source>
</evidence>
<dbReference type="InterPro" id="IPR025661">
    <property type="entry name" value="Pept_asp_AS"/>
</dbReference>
<keyword evidence="4" id="KW-0788">Thiol protease</keyword>
<proteinExistence type="inferred from homology"/>
<dbReference type="KEGG" id="vra:106760375"/>
<dbReference type="GO" id="GO:0006508">
    <property type="term" value="P:proteolysis"/>
    <property type="evidence" value="ECO:0007669"/>
    <property type="project" value="UniProtKB-KW"/>
</dbReference>
<dbReference type="STRING" id="3916.A0A3Q0EW24"/>
<dbReference type="Proteomes" id="UP000087766">
    <property type="component" value="Chromosome 5"/>
</dbReference>
<dbReference type="PANTHER" id="PTHR12411">
    <property type="entry name" value="CYSTEINE PROTEASE FAMILY C1-RELATED"/>
    <property type="match status" value="1"/>
</dbReference>
<dbReference type="InterPro" id="IPR000668">
    <property type="entry name" value="Peptidase_C1A_C"/>
</dbReference>
<keyword evidence="3" id="KW-0378">Hydrolase</keyword>
<dbReference type="GeneID" id="106760375"/>
<dbReference type="PRINTS" id="PR00705">
    <property type="entry name" value="PAPAIN"/>
</dbReference>
<dbReference type="Pfam" id="PF00112">
    <property type="entry name" value="Peptidase_C1"/>
    <property type="match status" value="1"/>
</dbReference>
<keyword evidence="7" id="KW-1185">Reference proteome</keyword>
<dbReference type="SMART" id="SM00645">
    <property type="entry name" value="Pept_C1"/>
    <property type="match status" value="1"/>
</dbReference>
<feature type="domain" description="Peptidase C1A papain C-terminal" evidence="6">
    <location>
        <begin position="16"/>
        <end position="223"/>
    </location>
</feature>
<name>A0A3Q0EW24_VIGRR</name>
<dbReference type="InterPro" id="IPR039417">
    <property type="entry name" value="Peptidase_C1A_papain-like"/>
</dbReference>
<dbReference type="GO" id="GO:0008234">
    <property type="term" value="F:cysteine-type peptidase activity"/>
    <property type="evidence" value="ECO:0007669"/>
    <property type="project" value="UniProtKB-KW"/>
</dbReference>
<dbReference type="FunFam" id="3.90.70.10:FF:000332">
    <property type="entry name" value="Cathepsin L1"/>
    <property type="match status" value="1"/>
</dbReference>
<dbReference type="CDD" id="cd02248">
    <property type="entry name" value="Peptidase_C1A"/>
    <property type="match status" value="1"/>
</dbReference>
<reference evidence="7" key="1">
    <citation type="journal article" date="2014" name="Nat. Commun.">
        <title>Genome sequence of mungbean and insights into evolution within Vigna species.</title>
        <authorList>
            <person name="Kang Y.J."/>
            <person name="Kim S.K."/>
            <person name="Kim M.Y."/>
            <person name="Lestari P."/>
            <person name="Kim K.H."/>
            <person name="Ha B.K."/>
            <person name="Jun T.H."/>
            <person name="Hwang W.J."/>
            <person name="Lee T."/>
            <person name="Lee J."/>
            <person name="Shim S."/>
            <person name="Yoon M.Y."/>
            <person name="Jang Y.E."/>
            <person name="Han K.S."/>
            <person name="Taeprayoon P."/>
            <person name="Yoon N."/>
            <person name="Somta P."/>
            <person name="Tanya P."/>
            <person name="Kim K.S."/>
            <person name="Gwag J.G."/>
            <person name="Moon J.K."/>
            <person name="Lee Y.H."/>
            <person name="Park B.S."/>
            <person name="Bombarely A."/>
            <person name="Doyle J.J."/>
            <person name="Jackson S.A."/>
            <person name="Schafleitner R."/>
            <person name="Srinives P."/>
            <person name="Varshney R.K."/>
            <person name="Lee S.H."/>
        </authorList>
    </citation>
    <scope>NUCLEOTIDE SEQUENCE [LARGE SCALE GENOMIC DNA]</scope>
    <source>
        <strain evidence="7">cv. VC1973A</strain>
    </source>
</reference>
<evidence type="ECO:0000256" key="4">
    <source>
        <dbReference type="ARBA" id="ARBA00022807"/>
    </source>
</evidence>
<keyword evidence="5" id="KW-1015">Disulfide bond</keyword>